<proteinExistence type="predicted"/>
<accession>A0A917UT82</accession>
<evidence type="ECO:0000313" key="1">
    <source>
        <dbReference type="EMBL" id="GGJ83741.1"/>
    </source>
</evidence>
<reference evidence="1" key="2">
    <citation type="submission" date="2020-09" db="EMBL/GenBank/DDBJ databases">
        <authorList>
            <person name="Sun Q."/>
            <person name="Ohkuma M."/>
        </authorList>
    </citation>
    <scope>NUCLEOTIDE SEQUENCE</scope>
    <source>
        <strain evidence="1">JCM 14371</strain>
    </source>
</reference>
<name>A0A917UT82_9DEIO</name>
<dbReference type="Proteomes" id="UP000635726">
    <property type="component" value="Unassembled WGS sequence"/>
</dbReference>
<dbReference type="EMBL" id="BMOE01000012">
    <property type="protein sequence ID" value="GGJ83741.1"/>
    <property type="molecule type" value="Genomic_DNA"/>
</dbReference>
<dbReference type="RefSeq" id="WP_188964063.1">
    <property type="nucleotide sequence ID" value="NZ_BMOE01000012.1"/>
</dbReference>
<comment type="caution">
    <text evidence="1">The sequence shown here is derived from an EMBL/GenBank/DDBJ whole genome shotgun (WGS) entry which is preliminary data.</text>
</comment>
<protein>
    <submittedName>
        <fullName evidence="1">Uncharacterized protein</fullName>
    </submittedName>
</protein>
<dbReference type="Gene3D" id="3.40.50.300">
    <property type="entry name" value="P-loop containing nucleotide triphosphate hydrolases"/>
    <property type="match status" value="1"/>
</dbReference>
<dbReference type="AlphaFoldDB" id="A0A917UT82"/>
<dbReference type="InterPro" id="IPR027417">
    <property type="entry name" value="P-loop_NTPase"/>
</dbReference>
<keyword evidence="2" id="KW-1185">Reference proteome</keyword>
<sequence>MDDMLFRTEDIQDEDIFKYYVETQRDIEIVTQLKSKTPVILVGSRGVGKSFLMRVAEQEMLRDFEVDRVFPIYLTFHRSSLLRTNSDEQFKNWMMSHICNRLLRTIRRKGFALTGEVIEVFAGGKTREDDIEDAPIVKLSKAFDESWRSSDAIDSSAVPSIDEFKDAIQDLCEQINAKRIVILIDEAAHILVPAQQRIFFSLFRDLRSPYLGIKAAVYPGATYYGESFQASHDATFVKLIRDIKDASYVSNMKAMIIKQIENPVTLSNIESRGDQFSILAYAASGNPRSLIKSLGLLGNITSRSVENTIRTFYRDMIWADHQNLAEKFPPLAEIIDWSREFIDAAVIPDLLDKSSRYITLEKDTTCYFWVAKDIPATAKEGLRLLEYTGVIFEDAVGLIATRRKVGTRYRVNLGCMFAKTSNSSLNYLDLARNVTPKRMMEITSSHPLMEEAAQINVSSEPDNNQILNLHLDKSIEVLDLTEFQKDRLRSIKIETVYDLLNATHEQLQKAHLVGEVRSRRMRDSAITSLFEYLSG</sequence>
<gene>
    <name evidence="1" type="ORF">GCM10008939_29460</name>
</gene>
<reference evidence="1" key="1">
    <citation type="journal article" date="2014" name="Int. J. Syst. Evol. Microbiol.">
        <title>Complete genome sequence of Corynebacterium casei LMG S-19264T (=DSM 44701T), isolated from a smear-ripened cheese.</title>
        <authorList>
            <consortium name="US DOE Joint Genome Institute (JGI-PGF)"/>
            <person name="Walter F."/>
            <person name="Albersmeier A."/>
            <person name="Kalinowski J."/>
            <person name="Ruckert C."/>
        </authorList>
    </citation>
    <scope>NUCLEOTIDE SEQUENCE</scope>
    <source>
        <strain evidence="1">JCM 14371</strain>
    </source>
</reference>
<dbReference type="InterPro" id="IPR056955">
    <property type="entry name" value="ORC-CDC6-like"/>
</dbReference>
<organism evidence="1 2">
    <name type="scientific">Deinococcus aquiradiocola</name>
    <dbReference type="NCBI Taxonomy" id="393059"/>
    <lineage>
        <taxon>Bacteria</taxon>
        <taxon>Thermotogati</taxon>
        <taxon>Deinococcota</taxon>
        <taxon>Deinococci</taxon>
        <taxon>Deinococcales</taxon>
        <taxon>Deinococcaceae</taxon>
        <taxon>Deinococcus</taxon>
    </lineage>
</organism>
<dbReference type="Pfam" id="PF24389">
    <property type="entry name" value="ORC-CDC6-like"/>
    <property type="match status" value="1"/>
</dbReference>
<evidence type="ECO:0000313" key="2">
    <source>
        <dbReference type="Proteomes" id="UP000635726"/>
    </source>
</evidence>
<dbReference type="SUPFAM" id="SSF52540">
    <property type="entry name" value="P-loop containing nucleoside triphosphate hydrolases"/>
    <property type="match status" value="1"/>
</dbReference>